<keyword evidence="3" id="KW-1185">Reference proteome</keyword>
<keyword evidence="1" id="KW-0997">Cell inner membrane</keyword>
<comment type="similarity">
    <text evidence="1">Belongs to the MscS (TC 1.A.23) family.</text>
</comment>
<comment type="caution">
    <text evidence="2">The sequence shown here is derived from an EMBL/GenBank/DDBJ whole genome shotgun (WGS) entry which is preliminary data.</text>
</comment>
<feature type="transmembrane region" description="Helical" evidence="1">
    <location>
        <begin position="341"/>
        <end position="359"/>
    </location>
</feature>
<organism evidence="2 3">
    <name type="scientific">Thauera sedimentorum</name>
    <dbReference type="NCBI Taxonomy" id="2767595"/>
    <lineage>
        <taxon>Bacteria</taxon>
        <taxon>Pseudomonadati</taxon>
        <taxon>Pseudomonadota</taxon>
        <taxon>Betaproteobacteria</taxon>
        <taxon>Rhodocyclales</taxon>
        <taxon>Zoogloeaceae</taxon>
        <taxon>Thauera</taxon>
    </lineage>
</organism>
<comment type="subunit">
    <text evidence="1">Homoheptamer.</text>
</comment>
<proteinExistence type="inferred from homology"/>
<keyword evidence="1" id="KW-1133">Transmembrane helix</keyword>
<feature type="transmembrane region" description="Helical" evidence="1">
    <location>
        <begin position="379"/>
        <end position="400"/>
    </location>
</feature>
<dbReference type="PANTHER" id="PTHR30221:SF1">
    <property type="entry name" value="SMALL-CONDUCTANCE MECHANOSENSITIVE CHANNEL"/>
    <property type="match status" value="1"/>
</dbReference>
<evidence type="ECO:0000313" key="2">
    <source>
        <dbReference type="EMBL" id="MBD8504637.1"/>
    </source>
</evidence>
<comment type="subcellular location">
    <subcellularLocation>
        <location evidence="1">Cell inner membrane</location>
        <topology evidence="1">Multi-pass membrane protein</topology>
    </subcellularLocation>
</comment>
<reference evidence="3" key="1">
    <citation type="submission" date="2023-07" db="EMBL/GenBank/DDBJ databases">
        <title>Thauera sp. CAU 1555 isolated from sand of Yaerae Beach.</title>
        <authorList>
            <person name="Kim W."/>
        </authorList>
    </citation>
    <scope>NUCLEOTIDE SEQUENCE [LARGE SCALE GENOMIC DNA]</scope>
    <source>
        <strain evidence="3">CAU 1555</strain>
    </source>
</reference>
<dbReference type="InterPro" id="IPR008910">
    <property type="entry name" value="MSC_TM_helix"/>
</dbReference>
<feature type="transmembrane region" description="Helical" evidence="1">
    <location>
        <begin position="250"/>
        <end position="273"/>
    </location>
</feature>
<feature type="transmembrane region" description="Helical" evidence="1">
    <location>
        <begin position="68"/>
        <end position="89"/>
    </location>
</feature>
<keyword evidence="1" id="KW-0472">Membrane</keyword>
<name>A0ABR9BGQ3_9RHOO</name>
<feature type="transmembrane region" description="Helical" evidence="1">
    <location>
        <begin position="293"/>
        <end position="320"/>
    </location>
</feature>
<feature type="transmembrane region" description="Helical" evidence="1">
    <location>
        <begin position="109"/>
        <end position="129"/>
    </location>
</feature>
<keyword evidence="1" id="KW-0813">Transport</keyword>
<keyword evidence="1" id="KW-1003">Cell membrane</keyword>
<dbReference type="RefSeq" id="WP_187719365.1">
    <property type="nucleotide sequence ID" value="NZ_JACTAH010000002.1"/>
</dbReference>
<feature type="transmembrane region" description="Helical" evidence="1">
    <location>
        <begin position="162"/>
        <end position="182"/>
    </location>
</feature>
<keyword evidence="1" id="KW-0407">Ion channel</keyword>
<dbReference type="Proteomes" id="UP000603602">
    <property type="component" value="Unassembled WGS sequence"/>
</dbReference>
<protein>
    <recommendedName>
        <fullName evidence="1">Small-conductance mechanosensitive channel</fullName>
    </recommendedName>
</protein>
<keyword evidence="1" id="KW-0812">Transmembrane</keyword>
<dbReference type="Pfam" id="PF05552">
    <property type="entry name" value="MS_channel_1st_1"/>
    <property type="match status" value="4"/>
</dbReference>
<sequence>MEQETMWGALGASLGGSLPTVFGALAILVVGWFVAVSLRAALRRLLAMSGLNRRLKDAVGQEMDAERALTLGVFWLVLLVTLIAVLNTLNLENVSAPFAALLERITSYVPQLIAGAVLALVAWLAATLLRALTEKALSATTLDDKLSAEAGMEPMSRNLANVLFWLVLLLFLPAVLGVLGLHGLLEPVQDMLDKALAMVPNIFAAAVIGLVGWVVASVLRGLVGNLLAAAGADKLGGTLGLGEDLRLSRLAGIVVFILVFVPSLIAALDALQIEAVSGPAIGMLQQFFDAVPHILAAAVILTVTWFVARFAAGLIGKLLAGVGFDQLPARLGFAHAFKGELSASALVGRLVLFFAMLFATVEAANRLGFGQVSDIVAMFIQFGGDILLGGVILVIGFWLANLAHAAIASASGEKSVGLAQVARAAILGLVIAMGLRAMGIADDIVNLAFGLTLGAVAVAVALSFGLGGREAAGRQMEYWLARLRKDERKDG</sequence>
<evidence type="ECO:0000256" key="1">
    <source>
        <dbReference type="RuleBase" id="RU369025"/>
    </source>
</evidence>
<evidence type="ECO:0000313" key="3">
    <source>
        <dbReference type="Proteomes" id="UP000603602"/>
    </source>
</evidence>
<feature type="transmembrane region" description="Helical" evidence="1">
    <location>
        <begin position="421"/>
        <end position="441"/>
    </location>
</feature>
<accession>A0ABR9BGQ3</accession>
<feature type="transmembrane region" description="Helical" evidence="1">
    <location>
        <begin position="202"/>
        <end position="229"/>
    </location>
</feature>
<dbReference type="PANTHER" id="PTHR30221">
    <property type="entry name" value="SMALL-CONDUCTANCE MECHANOSENSITIVE CHANNEL"/>
    <property type="match status" value="1"/>
</dbReference>
<dbReference type="EMBL" id="JACYTO010000002">
    <property type="protein sequence ID" value="MBD8504637.1"/>
    <property type="molecule type" value="Genomic_DNA"/>
</dbReference>
<dbReference type="NCBIfam" id="NF033912">
    <property type="entry name" value="msc"/>
    <property type="match status" value="1"/>
</dbReference>
<feature type="transmembrane region" description="Helical" evidence="1">
    <location>
        <begin position="20"/>
        <end position="42"/>
    </location>
</feature>
<comment type="function">
    <text evidence="1">Mechanosensitive channel that participates in the regulation of osmotic pressure changes within the cell, opening in response to stretch forces in the membrane lipid bilayer, without the need for other proteins. Contributes to normal resistance to hypoosmotic shock. Forms an ion channel of 1.0 nanosiemens conductance with a slight preference for anions.</text>
</comment>
<comment type="caution">
    <text evidence="1">Lacks conserved residue(s) required for the propagation of feature annotation.</text>
</comment>
<keyword evidence="1" id="KW-0406">Ion transport</keyword>
<dbReference type="InterPro" id="IPR045275">
    <property type="entry name" value="MscS_archaea/bacteria_type"/>
</dbReference>
<feature type="transmembrane region" description="Helical" evidence="1">
    <location>
        <begin position="447"/>
        <end position="466"/>
    </location>
</feature>
<gene>
    <name evidence="2" type="ORF">IFO67_17230</name>
</gene>